<feature type="transmembrane region" description="Helical" evidence="6">
    <location>
        <begin position="93"/>
        <end position="117"/>
    </location>
</feature>
<dbReference type="SUPFAM" id="SSF103473">
    <property type="entry name" value="MFS general substrate transporter"/>
    <property type="match status" value="1"/>
</dbReference>
<evidence type="ECO:0000256" key="3">
    <source>
        <dbReference type="ARBA" id="ARBA00022692"/>
    </source>
</evidence>
<evidence type="ECO:0000313" key="7">
    <source>
        <dbReference type="EMBL" id="MDU0114665.1"/>
    </source>
</evidence>
<dbReference type="Gene3D" id="1.20.1250.20">
    <property type="entry name" value="MFS general substrate transporter like domains"/>
    <property type="match status" value="1"/>
</dbReference>
<feature type="transmembrane region" description="Helical" evidence="6">
    <location>
        <begin position="247"/>
        <end position="266"/>
    </location>
</feature>
<comment type="caution">
    <text evidence="7">The sequence shown here is derived from an EMBL/GenBank/DDBJ whole genome shotgun (WGS) entry which is preliminary data.</text>
</comment>
<name>A0ABU3R5B7_9GAMM</name>
<keyword evidence="4 6" id="KW-1133">Transmembrane helix</keyword>
<evidence type="ECO:0000256" key="5">
    <source>
        <dbReference type="ARBA" id="ARBA00023136"/>
    </source>
</evidence>
<reference evidence="7 8" key="1">
    <citation type="submission" date="2023-10" db="EMBL/GenBank/DDBJ databases">
        <title>Psychrosphaera aquimaarina strain SW33 isolated from seawater.</title>
        <authorList>
            <person name="Bayburt H."/>
            <person name="Kim J.M."/>
            <person name="Choi B.J."/>
            <person name="Jeon C.O."/>
        </authorList>
    </citation>
    <scope>NUCLEOTIDE SEQUENCE [LARGE SCALE GENOMIC DNA]</scope>
    <source>
        <strain evidence="7 8">KCTC 52743</strain>
    </source>
</reference>
<dbReference type="RefSeq" id="WP_315948342.1">
    <property type="nucleotide sequence ID" value="NZ_JAWCUA010000010.1"/>
</dbReference>
<protein>
    <submittedName>
        <fullName evidence="7">MFS transporter</fullName>
    </submittedName>
</protein>
<feature type="transmembrane region" description="Helical" evidence="6">
    <location>
        <begin position="273"/>
        <end position="294"/>
    </location>
</feature>
<keyword evidence="3 6" id="KW-0812">Transmembrane</keyword>
<dbReference type="Proteomes" id="UP001257914">
    <property type="component" value="Unassembled WGS sequence"/>
</dbReference>
<proteinExistence type="predicted"/>
<dbReference type="CDD" id="cd06173">
    <property type="entry name" value="MFS_MefA_like"/>
    <property type="match status" value="1"/>
</dbReference>
<dbReference type="Pfam" id="PF07690">
    <property type="entry name" value="MFS_1"/>
    <property type="match status" value="1"/>
</dbReference>
<keyword evidence="5 6" id="KW-0472">Membrane</keyword>
<dbReference type="PANTHER" id="PTHR23513">
    <property type="entry name" value="INTEGRAL MEMBRANE EFFLUX PROTEIN-RELATED"/>
    <property type="match status" value="1"/>
</dbReference>
<dbReference type="InterPro" id="IPR011701">
    <property type="entry name" value="MFS"/>
</dbReference>
<dbReference type="InterPro" id="IPR036259">
    <property type="entry name" value="MFS_trans_sf"/>
</dbReference>
<sequence length="396" mass="42931">MKFPLFLLSCLMAFLAGHMVNYSIIFLSLEWFDSHSIAGIGYALCFAPPVILGWFAGVYCDRYSPRNVILVAQNSYFVSLFLLYLAFDQSTDTQLILLLSAAFFSGIGWSFVAPARFAAVVFYVKPEKLMLGSIGLNLMVMTGFGLAPMLLKLVNVDFGWQGVMFTTVGLLFVSSLLLLPLKIKFKSKPADKTLAEIVESLKFIKGSPEVKQLLSLAAIAYLLMGPMQVLLPTVAEQTLQLSQTGQGNYLSLVAFSLIIGGLLTMAIKKKVHFGWLCIISIALAGAGIASLGVIEQLSTSVTLLIIASVCGGIAISLIVAGLQYFSPTQYRGRIMSVYTIIGQFIPAMSGLGAGIFAGLFSYQTALLLFGGLIIFSLLLASWRFKTIRAISQLESH</sequence>
<comment type="subcellular location">
    <subcellularLocation>
        <location evidence="1">Cell membrane</location>
        <topology evidence="1">Multi-pass membrane protein</topology>
    </subcellularLocation>
</comment>
<feature type="transmembrane region" description="Helical" evidence="6">
    <location>
        <begin position="213"/>
        <end position="235"/>
    </location>
</feature>
<evidence type="ECO:0000256" key="6">
    <source>
        <dbReference type="SAM" id="Phobius"/>
    </source>
</evidence>
<feature type="transmembrane region" description="Helical" evidence="6">
    <location>
        <begin position="366"/>
        <end position="384"/>
    </location>
</feature>
<feature type="transmembrane region" description="Helical" evidence="6">
    <location>
        <begin position="68"/>
        <end position="87"/>
    </location>
</feature>
<dbReference type="PANTHER" id="PTHR23513:SF11">
    <property type="entry name" value="STAPHYLOFERRIN A TRANSPORTER"/>
    <property type="match status" value="1"/>
</dbReference>
<evidence type="ECO:0000256" key="1">
    <source>
        <dbReference type="ARBA" id="ARBA00004651"/>
    </source>
</evidence>
<feature type="transmembrane region" description="Helical" evidence="6">
    <location>
        <begin position="337"/>
        <end position="360"/>
    </location>
</feature>
<organism evidence="7 8">
    <name type="scientific">Psychrosphaera aquimarina</name>
    <dbReference type="NCBI Taxonomy" id="2044854"/>
    <lineage>
        <taxon>Bacteria</taxon>
        <taxon>Pseudomonadati</taxon>
        <taxon>Pseudomonadota</taxon>
        <taxon>Gammaproteobacteria</taxon>
        <taxon>Alteromonadales</taxon>
        <taxon>Pseudoalteromonadaceae</taxon>
        <taxon>Psychrosphaera</taxon>
    </lineage>
</organism>
<evidence type="ECO:0000256" key="4">
    <source>
        <dbReference type="ARBA" id="ARBA00022989"/>
    </source>
</evidence>
<keyword evidence="2" id="KW-1003">Cell membrane</keyword>
<feature type="transmembrane region" description="Helical" evidence="6">
    <location>
        <begin position="163"/>
        <end position="181"/>
    </location>
</feature>
<feature type="transmembrane region" description="Helical" evidence="6">
    <location>
        <begin position="37"/>
        <end position="56"/>
    </location>
</feature>
<feature type="transmembrane region" description="Helical" evidence="6">
    <location>
        <begin position="129"/>
        <end position="151"/>
    </location>
</feature>
<gene>
    <name evidence="7" type="ORF">RT723_17050</name>
</gene>
<evidence type="ECO:0000256" key="2">
    <source>
        <dbReference type="ARBA" id="ARBA00022475"/>
    </source>
</evidence>
<dbReference type="EMBL" id="JAWCUA010000010">
    <property type="protein sequence ID" value="MDU0114665.1"/>
    <property type="molecule type" value="Genomic_DNA"/>
</dbReference>
<accession>A0ABU3R5B7</accession>
<evidence type="ECO:0000313" key="8">
    <source>
        <dbReference type="Proteomes" id="UP001257914"/>
    </source>
</evidence>
<keyword evidence="8" id="KW-1185">Reference proteome</keyword>
<feature type="transmembrane region" description="Helical" evidence="6">
    <location>
        <begin position="300"/>
        <end position="325"/>
    </location>
</feature>